<dbReference type="EMBL" id="FXBL01000004">
    <property type="protein sequence ID" value="SMH43084.1"/>
    <property type="molecule type" value="Genomic_DNA"/>
</dbReference>
<dbReference type="OrthoDB" id="9805445at2"/>
<feature type="chain" id="PRO_5010890353" evidence="1">
    <location>
        <begin position="23"/>
        <end position="196"/>
    </location>
</feature>
<sequence length="196" mass="21846">MRLFACSCCFLALLGAITPAKAGPKVSSRTTSFPISGETGDALLRQLELKGPKHGFTSRAIAQTRYTMNSEADWIHADGMCKVTRPQVRLDINYIYPEVKGEVSGPLRSRWQRFMAGIRKHEEQHGRIAREMATEADRTIAGLKVADGKSCGRLRAEMKRVVAEIVARYEARQRQFDVVEHSSGGNIEGLLKRLTK</sequence>
<dbReference type="Proteomes" id="UP000193083">
    <property type="component" value="Unassembled WGS sequence"/>
</dbReference>
<dbReference type="PIRSF" id="PIRSF010521">
    <property type="entry name" value="DUF922_bac"/>
    <property type="match status" value="1"/>
</dbReference>
<reference evidence="2 3" key="1">
    <citation type="submission" date="2017-04" db="EMBL/GenBank/DDBJ databases">
        <authorList>
            <person name="Afonso C.L."/>
            <person name="Miller P.J."/>
            <person name="Scott M.A."/>
            <person name="Spackman E."/>
            <person name="Goraichik I."/>
            <person name="Dimitrov K.M."/>
            <person name="Suarez D.L."/>
            <person name="Swayne D.E."/>
        </authorList>
    </citation>
    <scope>NUCLEOTIDE SEQUENCE [LARGE SCALE GENOMIC DNA]</scope>
    <source>
        <strain evidence="2 3">B5P</strain>
    </source>
</reference>
<accession>A0A1X7NYP6</accession>
<dbReference type="RefSeq" id="WP_085464733.1">
    <property type="nucleotide sequence ID" value="NZ_FXBL01000004.1"/>
</dbReference>
<evidence type="ECO:0000313" key="3">
    <source>
        <dbReference type="Proteomes" id="UP000193083"/>
    </source>
</evidence>
<name>A0A1X7NYP6_9HYPH</name>
<keyword evidence="1" id="KW-0732">Signal</keyword>
<dbReference type="GO" id="GO:0008233">
    <property type="term" value="F:peptidase activity"/>
    <property type="evidence" value="ECO:0007669"/>
    <property type="project" value="UniProtKB-KW"/>
</dbReference>
<keyword evidence="2" id="KW-0645">Protease</keyword>
<dbReference type="InterPro" id="IPR010321">
    <property type="entry name" value="DUF922"/>
</dbReference>
<evidence type="ECO:0000256" key="1">
    <source>
        <dbReference type="SAM" id="SignalP"/>
    </source>
</evidence>
<dbReference type="AlphaFoldDB" id="A0A1X7NYP6"/>
<feature type="signal peptide" evidence="1">
    <location>
        <begin position="1"/>
        <end position="22"/>
    </location>
</feature>
<proteinExistence type="predicted"/>
<evidence type="ECO:0000313" key="2">
    <source>
        <dbReference type="EMBL" id="SMH43084.1"/>
    </source>
</evidence>
<keyword evidence="3" id="KW-1185">Reference proteome</keyword>
<gene>
    <name evidence="2" type="ORF">SAMN02982922_2832</name>
</gene>
<dbReference type="Pfam" id="PF06037">
    <property type="entry name" value="DUF922"/>
    <property type="match status" value="1"/>
</dbReference>
<organism evidence="2 3">
    <name type="scientific">Mesorhizobium australicum</name>
    <dbReference type="NCBI Taxonomy" id="536018"/>
    <lineage>
        <taxon>Bacteria</taxon>
        <taxon>Pseudomonadati</taxon>
        <taxon>Pseudomonadota</taxon>
        <taxon>Alphaproteobacteria</taxon>
        <taxon>Hyphomicrobiales</taxon>
        <taxon>Phyllobacteriaceae</taxon>
        <taxon>Mesorhizobium</taxon>
    </lineage>
</organism>
<dbReference type="GO" id="GO:0006508">
    <property type="term" value="P:proteolysis"/>
    <property type="evidence" value="ECO:0007669"/>
    <property type="project" value="UniProtKB-KW"/>
</dbReference>
<protein>
    <submittedName>
        <fullName evidence="2">Predicted secreted Zn-dependent protease</fullName>
    </submittedName>
</protein>
<keyword evidence="2" id="KW-0378">Hydrolase</keyword>